<comment type="caution">
    <text evidence="1">The sequence shown here is derived from an EMBL/GenBank/DDBJ whole genome shotgun (WGS) entry which is preliminary data.</text>
</comment>
<evidence type="ECO:0000313" key="2">
    <source>
        <dbReference type="Proteomes" id="UP000235616"/>
    </source>
</evidence>
<protein>
    <submittedName>
        <fullName evidence="1">Uncharacterized protein</fullName>
    </submittedName>
</protein>
<dbReference type="AlphaFoldDB" id="A0A2N7VE24"/>
<reference evidence="1 2" key="1">
    <citation type="submission" date="2018-01" db="EMBL/GenBank/DDBJ databases">
        <title>Whole genome analyses suggest that Burkholderia sensu lato contains two further novel genera in the rhizoxinica-symbiotica group Mycetohabitans gen. nov., and Trinickia gen. nov.: implications for the evolution of diazotrophy and nodulation in the Burkholderiaceae.</title>
        <authorList>
            <person name="Estrada-de los Santos P."/>
            <person name="Palmer M."/>
            <person name="Chavez-Ramirez B."/>
            <person name="Beukes C."/>
            <person name="Steenkamp E.T."/>
            <person name="Hirsch A.M."/>
            <person name="Manyaka P."/>
            <person name="Maluk M."/>
            <person name="Lafos M."/>
            <person name="Crook M."/>
            <person name="Gross E."/>
            <person name="Simon M.F."/>
            <person name="Bueno dos Reis Junior F."/>
            <person name="Poole P.S."/>
            <person name="Venter S.N."/>
            <person name="James E.K."/>
        </authorList>
    </citation>
    <scope>NUCLEOTIDE SEQUENCE [LARGE SCALE GENOMIC DNA]</scope>
    <source>
        <strain evidence="1 2">GIMN1.004</strain>
    </source>
</reference>
<accession>A0A2N7VE24</accession>
<evidence type="ECO:0000313" key="1">
    <source>
        <dbReference type="EMBL" id="PMS15411.1"/>
    </source>
</evidence>
<keyword evidence="2" id="KW-1185">Reference proteome</keyword>
<dbReference type="OrthoDB" id="7032183at2"/>
<dbReference type="EMBL" id="PNYA01000032">
    <property type="protein sequence ID" value="PMS15411.1"/>
    <property type="molecule type" value="Genomic_DNA"/>
</dbReference>
<dbReference type="RefSeq" id="WP_102648603.1">
    <property type="nucleotide sequence ID" value="NZ_PNYA01000032.1"/>
</dbReference>
<name>A0A2N7VE24_9BURK</name>
<proteinExistence type="predicted"/>
<sequence>MERLIANIVNGQFGETDVDLLLIKLREFAGRHRIFREVADFVAHNDARDRGIFNETIEAITLSLRFLHDYSFKKQSLNLLEPFPSYIKKMLKYQADRCDASELRGMFRATPERMKSRIEKLLSEDKATRTCTLSKGAGTETLDAIRFLANAIRVTPAFESHQFHDELMEILNENHFKFDQTALSNQSKKISLCILTLLNGAKFNFDAMHSASCRIHCQNLSVMQSITIIDNNGRPLTTPTGESHGNLLLHGHVDFANDFGNTITWVFPVFDPHLAVSDWCDDSIYRRDVSEGGYVRRHADFSGTLGVNDAFRLYRVAE</sequence>
<organism evidence="1 2">
    <name type="scientific">Trinickia dabaoshanensis</name>
    <dbReference type="NCBI Taxonomy" id="564714"/>
    <lineage>
        <taxon>Bacteria</taxon>
        <taxon>Pseudomonadati</taxon>
        <taxon>Pseudomonadota</taxon>
        <taxon>Betaproteobacteria</taxon>
        <taxon>Burkholderiales</taxon>
        <taxon>Burkholderiaceae</taxon>
        <taxon>Trinickia</taxon>
    </lineage>
</organism>
<dbReference type="Proteomes" id="UP000235616">
    <property type="component" value="Unassembled WGS sequence"/>
</dbReference>
<gene>
    <name evidence="1" type="ORF">C0Z18_27555</name>
</gene>